<evidence type="ECO:0000313" key="12">
    <source>
        <dbReference type="Proteomes" id="UP000440578"/>
    </source>
</evidence>
<protein>
    <recommendedName>
        <fullName evidence="7">Coronin</fullName>
    </recommendedName>
</protein>
<evidence type="ECO:0000256" key="1">
    <source>
        <dbReference type="ARBA" id="ARBA00009482"/>
    </source>
</evidence>
<proteinExistence type="inferred from homology"/>
<dbReference type="InterPro" id="IPR019775">
    <property type="entry name" value="WD40_repeat_CS"/>
</dbReference>
<evidence type="ECO:0000256" key="2">
    <source>
        <dbReference type="ARBA" id="ARBA00022574"/>
    </source>
</evidence>
<dbReference type="InterPro" id="IPR015943">
    <property type="entry name" value="WD40/YVTN_repeat-like_dom_sf"/>
</dbReference>
<dbReference type="InterPro" id="IPR015048">
    <property type="entry name" value="DUF1899"/>
</dbReference>
<comment type="caution">
    <text evidence="11">The sequence shown here is derived from an EMBL/GenBank/DDBJ whole genome shotgun (WGS) entry which is preliminary data.</text>
</comment>
<dbReference type="AlphaFoldDB" id="A0A6A4WH53"/>
<dbReference type="PANTHER" id="PTHR10856:SF44">
    <property type="entry name" value="CORONIN"/>
    <property type="match status" value="1"/>
</dbReference>
<dbReference type="EMBL" id="VIIS01001173">
    <property type="protein sequence ID" value="KAF0301351.1"/>
    <property type="molecule type" value="Genomic_DNA"/>
</dbReference>
<evidence type="ECO:0000256" key="8">
    <source>
        <dbReference type="SAM" id="Coils"/>
    </source>
</evidence>
<dbReference type="PROSITE" id="PS50082">
    <property type="entry name" value="WD_REPEATS_2"/>
    <property type="match status" value="2"/>
</dbReference>
<dbReference type="OrthoDB" id="1850764at2759"/>
<evidence type="ECO:0000313" key="11">
    <source>
        <dbReference type="EMBL" id="KAF0301351.1"/>
    </source>
</evidence>
<gene>
    <name evidence="11" type="primary">coro2b_1</name>
    <name evidence="11" type="ORF">FJT64_026355</name>
</gene>
<evidence type="ECO:0000256" key="3">
    <source>
        <dbReference type="ARBA" id="ARBA00022737"/>
    </source>
</evidence>
<feature type="compositionally biased region" description="Low complexity" evidence="9">
    <location>
        <begin position="470"/>
        <end position="485"/>
    </location>
</feature>
<dbReference type="SMART" id="SM01167">
    <property type="entry name" value="DUF1900"/>
    <property type="match status" value="1"/>
</dbReference>
<feature type="compositionally biased region" description="Polar residues" evidence="9">
    <location>
        <begin position="501"/>
        <end position="510"/>
    </location>
</feature>
<name>A0A6A4WH53_AMPAM</name>
<feature type="compositionally biased region" description="Acidic residues" evidence="9">
    <location>
        <begin position="551"/>
        <end position="569"/>
    </location>
</feature>
<dbReference type="PROSITE" id="PS50294">
    <property type="entry name" value="WD_REPEATS_REGION"/>
    <property type="match status" value="2"/>
</dbReference>
<dbReference type="Gene3D" id="2.130.10.10">
    <property type="entry name" value="YVTN repeat-like/Quinoprotein amine dehydrogenase"/>
    <property type="match status" value="1"/>
</dbReference>
<dbReference type="SMART" id="SM01166">
    <property type="entry name" value="DUF1899"/>
    <property type="match status" value="1"/>
</dbReference>
<keyword evidence="2 6" id="KW-0853">WD repeat</keyword>
<comment type="similarity">
    <text evidence="1 7">Belongs to the WD repeat coronin family.</text>
</comment>
<feature type="repeat" description="WD" evidence="6">
    <location>
        <begin position="83"/>
        <end position="125"/>
    </location>
</feature>
<evidence type="ECO:0000256" key="7">
    <source>
        <dbReference type="RuleBase" id="RU280818"/>
    </source>
</evidence>
<reference evidence="11 12" key="1">
    <citation type="submission" date="2019-07" db="EMBL/GenBank/DDBJ databases">
        <title>Draft genome assembly of a fouling barnacle, Amphibalanus amphitrite (Darwin, 1854): The first reference genome for Thecostraca.</title>
        <authorList>
            <person name="Kim W."/>
        </authorList>
    </citation>
    <scope>NUCLEOTIDE SEQUENCE [LARGE SCALE GENOMIC DNA]</scope>
    <source>
        <strain evidence="11">SNU_AA5</strain>
        <tissue evidence="11">Soma without cirri and trophi</tissue>
    </source>
</reference>
<dbReference type="PROSITE" id="PS00678">
    <property type="entry name" value="WD_REPEATS_1"/>
    <property type="match status" value="1"/>
</dbReference>
<dbReference type="SMART" id="SM00320">
    <property type="entry name" value="WD40"/>
    <property type="match status" value="4"/>
</dbReference>
<evidence type="ECO:0000256" key="6">
    <source>
        <dbReference type="PROSITE-ProRule" id="PRU00221"/>
    </source>
</evidence>
<feature type="compositionally biased region" description="Polar residues" evidence="9">
    <location>
        <begin position="638"/>
        <end position="655"/>
    </location>
</feature>
<dbReference type="PANTHER" id="PTHR10856">
    <property type="entry name" value="CORONIN"/>
    <property type="match status" value="1"/>
</dbReference>
<dbReference type="SUPFAM" id="SSF50978">
    <property type="entry name" value="WD40 repeat-like"/>
    <property type="match status" value="1"/>
</dbReference>
<feature type="coiled-coil region" evidence="8">
    <location>
        <begin position="729"/>
        <end position="770"/>
    </location>
</feature>
<dbReference type="InterPro" id="IPR036322">
    <property type="entry name" value="WD40_repeat_dom_sf"/>
</dbReference>
<dbReference type="Proteomes" id="UP000440578">
    <property type="component" value="Unassembled WGS sequence"/>
</dbReference>
<keyword evidence="5" id="KW-0009">Actin-binding</keyword>
<feature type="domain" description="DUF1899" evidence="10">
    <location>
        <begin position="10"/>
        <end position="74"/>
    </location>
</feature>
<accession>A0A6A4WH53</accession>
<evidence type="ECO:0000259" key="10">
    <source>
        <dbReference type="SMART" id="SM01166"/>
    </source>
</evidence>
<dbReference type="Pfam" id="PF08953">
    <property type="entry name" value="DUF1899"/>
    <property type="match status" value="1"/>
</dbReference>
<feature type="repeat" description="WD" evidence="6">
    <location>
        <begin position="133"/>
        <end position="175"/>
    </location>
</feature>
<feature type="region of interest" description="Disordered" evidence="9">
    <location>
        <begin position="412"/>
        <end position="511"/>
    </location>
</feature>
<evidence type="ECO:0000256" key="5">
    <source>
        <dbReference type="ARBA" id="ARBA00023203"/>
    </source>
</evidence>
<dbReference type="InterPro" id="IPR001680">
    <property type="entry name" value="WD40_rpt"/>
</dbReference>
<keyword evidence="12" id="KW-1185">Reference proteome</keyword>
<dbReference type="Pfam" id="PF16300">
    <property type="entry name" value="WD40_4"/>
    <property type="match status" value="1"/>
</dbReference>
<dbReference type="InterPro" id="IPR015505">
    <property type="entry name" value="Coronin"/>
</dbReference>
<dbReference type="Pfam" id="PF00400">
    <property type="entry name" value="WD40"/>
    <property type="match status" value="3"/>
</dbReference>
<evidence type="ECO:0000256" key="9">
    <source>
        <dbReference type="SAM" id="MobiDB-lite"/>
    </source>
</evidence>
<feature type="compositionally biased region" description="Basic and acidic residues" evidence="9">
    <location>
        <begin position="455"/>
        <end position="466"/>
    </location>
</feature>
<feature type="compositionally biased region" description="Basic and acidic residues" evidence="9">
    <location>
        <begin position="570"/>
        <end position="636"/>
    </location>
</feature>
<keyword evidence="3 7" id="KW-0677">Repeat</keyword>
<sequence length="776" mass="86969">MKNQVQFSFRGVRSSKFRHIFGSPARRDRCYDSLKITRNAHDGNFCAANPKFVAVVTEVAGGGAFVVIPLERTGRVDASVGRVTGHAGPVMDIKWNPFNDNVIASGSDDSTVKVWHVPDGGLSGSLTEWLVDLRGHKRRVSYIDWHPTAENVLISAGLDHLIIVWNISQGSVINAIDCHPEVIFSMSLNRDGSLLATTCKDKKLRIIEPRSGRVLQEGQCHEGAKACKVQYLGDSGRLLTTGFSKFSDRQYAVWDERRLDEPLRRENIDSSSGILYPFYDPDTRVLFLAGKGDGNIRYYEIVDESPWCHYLNQYISGSPQRGLGVLTKRAVETRRCEIYRFFKLHATKDICEPLSMIVPRKSDQFQEDIYPDTAAPTPAMTAEEWIAGHNKPPVLMSLRTVGVLPGVAVRTNKPASVNRTQDGIQTGDRNTDRKFAFISTASRPDYRPQQVSREPAARDKNNKTNKENVSPRPKSSRSSSSAALSHRPRLSKSVSERDLSRWSSDLATSEKSGKIKEIIELLERQARAQILRASDARREPADDSGVVSADSSDEPGDTADDDTDPDESTPPERPEKDERARPERARPEPIEKARPGRDQKARHERDEMTPPERDERSQQPDRARPTPRPRQERLNEANKATSKFQQIQQMWTEQEPSSPAPQSPGPDSGHKSMPLKPVNGVCDQKEPRRASFGSGGVPQPTAAPAARQEQQQQRSAPVNGARELPHKAELELRKRYAEQAEEIKQLKNMLNIKEQRIRELEDQLDNVLKTQNESVA</sequence>
<dbReference type="FunFam" id="2.130.10.10:FF:000502">
    <property type="entry name" value="Coronin"/>
    <property type="match status" value="1"/>
</dbReference>
<feature type="compositionally biased region" description="Polar residues" evidence="9">
    <location>
        <begin position="413"/>
        <end position="428"/>
    </location>
</feature>
<evidence type="ECO:0000256" key="4">
    <source>
        <dbReference type="ARBA" id="ARBA00023054"/>
    </source>
</evidence>
<feature type="region of interest" description="Disordered" evidence="9">
    <location>
        <begin position="533"/>
        <end position="729"/>
    </location>
</feature>
<keyword evidence="4 8" id="KW-0175">Coiled coil</keyword>
<feature type="compositionally biased region" description="Low complexity" evidence="9">
    <location>
        <begin position="698"/>
        <end position="717"/>
    </location>
</feature>
<organism evidence="11 12">
    <name type="scientific">Amphibalanus amphitrite</name>
    <name type="common">Striped barnacle</name>
    <name type="synonym">Balanus amphitrite</name>
    <dbReference type="NCBI Taxonomy" id="1232801"/>
    <lineage>
        <taxon>Eukaryota</taxon>
        <taxon>Metazoa</taxon>
        <taxon>Ecdysozoa</taxon>
        <taxon>Arthropoda</taxon>
        <taxon>Crustacea</taxon>
        <taxon>Multicrustacea</taxon>
        <taxon>Cirripedia</taxon>
        <taxon>Thoracica</taxon>
        <taxon>Thoracicalcarea</taxon>
        <taxon>Balanomorpha</taxon>
        <taxon>Balanoidea</taxon>
        <taxon>Balanidae</taxon>
        <taxon>Amphibalaninae</taxon>
        <taxon>Amphibalanus</taxon>
    </lineage>
</organism>
<dbReference type="GO" id="GO:0051015">
    <property type="term" value="F:actin filament binding"/>
    <property type="evidence" value="ECO:0007669"/>
    <property type="project" value="TreeGrafter"/>
</dbReference>